<evidence type="ECO:0000313" key="9">
    <source>
        <dbReference type="EMBL" id="MDT7518730.1"/>
    </source>
</evidence>
<keyword evidence="10" id="KW-1185">Reference proteome</keyword>
<dbReference type="EMBL" id="JAVBIK010000001">
    <property type="protein sequence ID" value="MDT7518730.1"/>
    <property type="molecule type" value="Genomic_DNA"/>
</dbReference>
<keyword evidence="3 7" id="KW-0812">Transmembrane</keyword>
<keyword evidence="2" id="KW-1003">Cell membrane</keyword>
<dbReference type="SUPFAM" id="SSF81342">
    <property type="entry name" value="Transmembrane di-heme cytochromes"/>
    <property type="match status" value="1"/>
</dbReference>
<dbReference type="PANTHER" id="PTHR30485">
    <property type="entry name" value="NI/FE-HYDROGENASE 1 B-TYPE CYTOCHROME SUBUNIT"/>
    <property type="match status" value="1"/>
</dbReference>
<evidence type="ECO:0000256" key="4">
    <source>
        <dbReference type="ARBA" id="ARBA00022989"/>
    </source>
</evidence>
<evidence type="ECO:0000256" key="3">
    <source>
        <dbReference type="ARBA" id="ARBA00022692"/>
    </source>
</evidence>
<evidence type="ECO:0000256" key="6">
    <source>
        <dbReference type="SAM" id="MobiDB-lite"/>
    </source>
</evidence>
<feature type="transmembrane region" description="Helical" evidence="7">
    <location>
        <begin position="203"/>
        <end position="225"/>
    </location>
</feature>
<dbReference type="Pfam" id="PF01292">
    <property type="entry name" value="Ni_hydr_CYTB"/>
    <property type="match status" value="1"/>
</dbReference>
<keyword evidence="4 7" id="KW-1133">Transmembrane helix</keyword>
<feature type="transmembrane region" description="Helical" evidence="7">
    <location>
        <begin position="123"/>
        <end position="144"/>
    </location>
</feature>
<proteinExistence type="predicted"/>
<dbReference type="InterPro" id="IPR016174">
    <property type="entry name" value="Di-haem_cyt_TM"/>
</dbReference>
<evidence type="ECO:0000256" key="5">
    <source>
        <dbReference type="ARBA" id="ARBA00023136"/>
    </source>
</evidence>
<evidence type="ECO:0000313" key="10">
    <source>
        <dbReference type="Proteomes" id="UP001321700"/>
    </source>
</evidence>
<sequence length="253" mass="27341">MVTTSIPGSTGAGKPGTPALPVSSRRMVDAPTRMFHALFALCFLGAYVTSEGESMRLLHVTLGYSMAGLLVFRVVYGLVGPRHARLSLLWRKLQTAPQWLGSVRQSLSGMAGVAVNWRQGQNLALAFAVVALLLMVVPLTLSGYGSYNEWGDWLEDVHGVIGDAFLVLVLAHIALIAVMSVLRHKNMAMPMVHGRTEGPGPDLVTRNHAWLAVLVLVAVLGYWSWEWQQSPKGLVSAQAVSDLLSGRESDDAD</sequence>
<evidence type="ECO:0000256" key="1">
    <source>
        <dbReference type="ARBA" id="ARBA00004651"/>
    </source>
</evidence>
<keyword evidence="5 7" id="KW-0472">Membrane</keyword>
<feature type="domain" description="Cytochrome b561 bacterial/Ni-hydrogenase" evidence="8">
    <location>
        <begin position="29"/>
        <end position="194"/>
    </location>
</feature>
<gene>
    <name evidence="9" type="ORF">RAE19_08430</name>
</gene>
<dbReference type="InterPro" id="IPR011577">
    <property type="entry name" value="Cyt_b561_bac/Ni-Hgenase"/>
</dbReference>
<dbReference type="Proteomes" id="UP001321700">
    <property type="component" value="Unassembled WGS sequence"/>
</dbReference>
<feature type="transmembrane region" description="Helical" evidence="7">
    <location>
        <begin position="62"/>
        <end position="79"/>
    </location>
</feature>
<protein>
    <submittedName>
        <fullName evidence="9">Cytochrome b/b6 domain-containing protein</fullName>
    </submittedName>
</protein>
<feature type="transmembrane region" description="Helical" evidence="7">
    <location>
        <begin position="34"/>
        <end position="50"/>
    </location>
</feature>
<evidence type="ECO:0000256" key="7">
    <source>
        <dbReference type="SAM" id="Phobius"/>
    </source>
</evidence>
<comment type="subcellular location">
    <subcellularLocation>
        <location evidence="1">Cell membrane</location>
        <topology evidence="1">Multi-pass membrane protein</topology>
    </subcellularLocation>
</comment>
<feature type="region of interest" description="Disordered" evidence="6">
    <location>
        <begin position="1"/>
        <end position="23"/>
    </location>
</feature>
<feature type="transmembrane region" description="Helical" evidence="7">
    <location>
        <begin position="164"/>
        <end position="182"/>
    </location>
</feature>
<accession>A0ABU3KLS9</accession>
<dbReference type="RefSeq" id="WP_313874450.1">
    <property type="nucleotide sequence ID" value="NZ_JAVBIK010000001.1"/>
</dbReference>
<evidence type="ECO:0000256" key="2">
    <source>
        <dbReference type="ARBA" id="ARBA00022475"/>
    </source>
</evidence>
<dbReference type="InterPro" id="IPR051542">
    <property type="entry name" value="Hydrogenase_cytochrome"/>
</dbReference>
<reference evidence="9 10" key="1">
    <citation type="submission" date="2023-08" db="EMBL/GenBank/DDBJ databases">
        <title>Rhodoferax potami sp. nov. and Rhodoferax mekongensis sp. nov., isolated from the Mekong River in Thailand.</title>
        <authorList>
            <person name="Kitikhun S."/>
            <person name="Charoenyingcharoen P."/>
            <person name="Siriarchawattana P."/>
            <person name="Likhitrattanapisal S."/>
            <person name="Nilsakha T."/>
            <person name="Chanpet A."/>
            <person name="Rattanawaree P."/>
            <person name="Ingsriswang S."/>
        </authorList>
    </citation>
    <scope>NUCLEOTIDE SEQUENCE [LARGE SCALE GENOMIC DNA]</scope>
    <source>
        <strain evidence="9 10">TBRC 17660</strain>
    </source>
</reference>
<dbReference type="PANTHER" id="PTHR30485:SF2">
    <property type="entry name" value="BLL0597 PROTEIN"/>
    <property type="match status" value="1"/>
</dbReference>
<evidence type="ECO:0000259" key="8">
    <source>
        <dbReference type="Pfam" id="PF01292"/>
    </source>
</evidence>
<name>A0ABU3KLS9_9BURK</name>
<organism evidence="9 10">
    <name type="scientific">Rhodoferax potami</name>
    <dbReference type="NCBI Taxonomy" id="3068338"/>
    <lineage>
        <taxon>Bacteria</taxon>
        <taxon>Pseudomonadati</taxon>
        <taxon>Pseudomonadota</taxon>
        <taxon>Betaproteobacteria</taxon>
        <taxon>Burkholderiales</taxon>
        <taxon>Comamonadaceae</taxon>
        <taxon>Rhodoferax</taxon>
    </lineage>
</organism>
<dbReference type="Gene3D" id="1.20.950.20">
    <property type="entry name" value="Transmembrane di-heme cytochromes, Chain C"/>
    <property type="match status" value="1"/>
</dbReference>
<comment type="caution">
    <text evidence="9">The sequence shown here is derived from an EMBL/GenBank/DDBJ whole genome shotgun (WGS) entry which is preliminary data.</text>
</comment>